<dbReference type="AlphaFoldDB" id="B9XP61"/>
<keyword evidence="2" id="KW-0732">Signal</keyword>
<reference evidence="3 4" key="1">
    <citation type="journal article" date="2011" name="J. Bacteriol.">
        <title>Genome sequence of 'Pedosphaera parvula' Ellin514, an aerobic Verrucomicrobial isolate from pasture soil.</title>
        <authorList>
            <person name="Kant R."/>
            <person name="van Passel M.W."/>
            <person name="Sangwan P."/>
            <person name="Palva A."/>
            <person name="Lucas S."/>
            <person name="Copeland A."/>
            <person name="Lapidus A."/>
            <person name="Glavina Del Rio T."/>
            <person name="Dalin E."/>
            <person name="Tice H."/>
            <person name="Bruce D."/>
            <person name="Goodwin L."/>
            <person name="Pitluck S."/>
            <person name="Chertkov O."/>
            <person name="Larimer F.W."/>
            <person name="Land M.L."/>
            <person name="Hauser L."/>
            <person name="Brettin T.S."/>
            <person name="Detter J.C."/>
            <person name="Han S."/>
            <person name="de Vos W.M."/>
            <person name="Janssen P.H."/>
            <person name="Smidt H."/>
        </authorList>
    </citation>
    <scope>NUCLEOTIDE SEQUENCE [LARGE SCALE GENOMIC DNA]</scope>
    <source>
        <strain evidence="3 4">Ellin514</strain>
    </source>
</reference>
<gene>
    <name evidence="3" type="ORF">Cflav_PD6160</name>
</gene>
<feature type="signal peptide" evidence="2">
    <location>
        <begin position="1"/>
        <end position="36"/>
    </location>
</feature>
<organism evidence="3 4">
    <name type="scientific">Pedosphaera parvula (strain Ellin514)</name>
    <dbReference type="NCBI Taxonomy" id="320771"/>
    <lineage>
        <taxon>Bacteria</taxon>
        <taxon>Pseudomonadati</taxon>
        <taxon>Verrucomicrobiota</taxon>
        <taxon>Pedosphaerae</taxon>
        <taxon>Pedosphaerales</taxon>
        <taxon>Pedosphaeraceae</taxon>
        <taxon>Pedosphaera</taxon>
    </lineage>
</organism>
<feature type="compositionally biased region" description="Polar residues" evidence="1">
    <location>
        <begin position="365"/>
        <end position="378"/>
    </location>
</feature>
<evidence type="ECO:0000313" key="4">
    <source>
        <dbReference type="Proteomes" id="UP000003688"/>
    </source>
</evidence>
<proteinExistence type="predicted"/>
<feature type="compositionally biased region" description="Low complexity" evidence="1">
    <location>
        <begin position="335"/>
        <end position="358"/>
    </location>
</feature>
<feature type="region of interest" description="Disordered" evidence="1">
    <location>
        <begin position="335"/>
        <end position="404"/>
    </location>
</feature>
<sequence precursor="true">MGLKTNSAAYGYPNHGKFMKTLLTTLLSLTSLAIWAQTVQSPFSVARATTTTNSITNSMLVSSNLNLFATNGIFAGTNGIVLQDLQNDADELRALLAQLQGSTATGMISTATGGVITPGTFVSGNGQTLSQLALNLSNSAVAFSPTGQVSPVLTAPPGRLTGPNGPLTAAATPNPTLGQVGVQLRPSVFGTTVTSGTTQITQDQLALLASLQTLLLDIQADSQAVLPVINTAIVSAGGTGSQFGTNAGFGNLTNTFGAPLTNAFGTPLTNGFGAPLTNSFGTPLTNGFGAPLTNTIPLTNTFGVANPALRTPTATAPGGAFGPNVGGVSRSVSSAPGAAFGTTPQTPAGGGATTPQSPAGGGVATPQSPNMGTGTRSGMTPFAPAAGGGRSVSSGHSSAGGTSK</sequence>
<protein>
    <submittedName>
        <fullName evidence="3">Uncharacterized protein</fullName>
    </submittedName>
</protein>
<name>B9XP61_PEDPL</name>
<dbReference type="Proteomes" id="UP000003688">
    <property type="component" value="Unassembled WGS sequence"/>
</dbReference>
<keyword evidence="4" id="KW-1185">Reference proteome</keyword>
<feature type="chain" id="PRO_5002893132" evidence="2">
    <location>
        <begin position="37"/>
        <end position="404"/>
    </location>
</feature>
<accession>B9XP61</accession>
<evidence type="ECO:0000313" key="3">
    <source>
        <dbReference type="EMBL" id="EEF58417.1"/>
    </source>
</evidence>
<feature type="compositionally biased region" description="Low complexity" evidence="1">
    <location>
        <begin position="391"/>
        <end position="404"/>
    </location>
</feature>
<evidence type="ECO:0000256" key="1">
    <source>
        <dbReference type="SAM" id="MobiDB-lite"/>
    </source>
</evidence>
<evidence type="ECO:0000256" key="2">
    <source>
        <dbReference type="SAM" id="SignalP"/>
    </source>
</evidence>
<dbReference type="EMBL" id="ABOX02000044">
    <property type="protein sequence ID" value="EEF58417.1"/>
    <property type="molecule type" value="Genomic_DNA"/>
</dbReference>
<comment type="caution">
    <text evidence="3">The sequence shown here is derived from an EMBL/GenBank/DDBJ whole genome shotgun (WGS) entry which is preliminary data.</text>
</comment>